<dbReference type="EMBL" id="LVHI01000015">
    <property type="protein sequence ID" value="OAK53794.1"/>
    <property type="molecule type" value="Genomic_DNA"/>
</dbReference>
<evidence type="ECO:0000313" key="3">
    <source>
        <dbReference type="EMBL" id="OAK53794.1"/>
    </source>
</evidence>
<dbReference type="Proteomes" id="UP000077519">
    <property type="component" value="Unassembled WGS sequence"/>
</dbReference>
<dbReference type="AlphaFoldDB" id="A0A177YE32"/>
<evidence type="ECO:0000256" key="1">
    <source>
        <dbReference type="SAM" id="SignalP"/>
    </source>
</evidence>
<keyword evidence="4" id="KW-1185">Reference proteome</keyword>
<keyword evidence="1" id="KW-0732">Signal</keyword>
<feature type="signal peptide" evidence="1">
    <location>
        <begin position="1"/>
        <end position="20"/>
    </location>
</feature>
<accession>A0A177YE32</accession>
<dbReference type="Pfam" id="PF26526">
    <property type="entry name" value="DUF8175"/>
    <property type="match status" value="1"/>
</dbReference>
<comment type="caution">
    <text evidence="3">The sequence shown here is derived from an EMBL/GenBank/DDBJ whole genome shotgun (WGS) entry which is preliminary data.</text>
</comment>
<dbReference type="InterPro" id="IPR058488">
    <property type="entry name" value="DUF8175"/>
</dbReference>
<feature type="domain" description="DUF8175" evidence="2">
    <location>
        <begin position="34"/>
        <end position="207"/>
    </location>
</feature>
<sequence>MTVSHTLRIAATTATALVFAACGSGNDDAPTTVAQAPTPDLRSAPAELAWREVAGVSVPTSRVDGPDTGTSVNRSGYAQTPQGAVLAAINGQTALAVADDRAWPEVVNTVTAPGPGRDEFAAARAAVTVSGSVPADAAPTFLGFEVTDYRQDPLSAAVSVAQTIGTDDQIYSYPVALQWIADDWRIVLPTTAENIDAVELDSLDGYTALEQNS</sequence>
<organism evidence="3 4">
    <name type="scientific">Rhodococcoides kyotonense</name>
    <dbReference type="NCBI Taxonomy" id="398843"/>
    <lineage>
        <taxon>Bacteria</taxon>
        <taxon>Bacillati</taxon>
        <taxon>Actinomycetota</taxon>
        <taxon>Actinomycetes</taxon>
        <taxon>Mycobacteriales</taxon>
        <taxon>Nocardiaceae</taxon>
        <taxon>Rhodococcoides</taxon>
    </lineage>
</organism>
<proteinExistence type="predicted"/>
<dbReference type="RefSeq" id="WP_068426756.1">
    <property type="nucleotide sequence ID" value="NZ_LVHI01000015.1"/>
</dbReference>
<gene>
    <name evidence="3" type="ORF">A3K89_21990</name>
</gene>
<feature type="chain" id="PRO_5008079698" description="DUF8175 domain-containing protein" evidence="1">
    <location>
        <begin position="21"/>
        <end position="213"/>
    </location>
</feature>
<evidence type="ECO:0000313" key="4">
    <source>
        <dbReference type="Proteomes" id="UP000077519"/>
    </source>
</evidence>
<name>A0A177YE32_9NOCA</name>
<reference evidence="3 4" key="1">
    <citation type="submission" date="2016-03" db="EMBL/GenBank/DDBJ databases">
        <title>Genome sequence of Rhodococcus kyotonensis KB10.</title>
        <authorList>
            <person name="Jeong H."/>
            <person name="Hong C.E."/>
            <person name="Jo S.H."/>
            <person name="Park J.M."/>
        </authorList>
    </citation>
    <scope>NUCLEOTIDE SEQUENCE [LARGE SCALE GENOMIC DNA]</scope>
    <source>
        <strain evidence="3 4">KB10</strain>
    </source>
</reference>
<evidence type="ECO:0000259" key="2">
    <source>
        <dbReference type="Pfam" id="PF26526"/>
    </source>
</evidence>
<protein>
    <recommendedName>
        <fullName evidence="2">DUF8175 domain-containing protein</fullName>
    </recommendedName>
</protein>